<keyword evidence="1" id="KW-0812">Transmembrane</keyword>
<accession>A0A255Y9Z2</accession>
<gene>
    <name evidence="2" type="ORF">CHU93_12375</name>
</gene>
<dbReference type="EMBL" id="NOXT01000120">
    <property type="protein sequence ID" value="OYQ26001.1"/>
    <property type="molecule type" value="Genomic_DNA"/>
</dbReference>
<evidence type="ECO:0000256" key="1">
    <source>
        <dbReference type="SAM" id="Phobius"/>
    </source>
</evidence>
<proteinExistence type="predicted"/>
<keyword evidence="3" id="KW-1185">Reference proteome</keyword>
<name>A0A255Y9Z2_9SPHN</name>
<evidence type="ECO:0000313" key="2">
    <source>
        <dbReference type="EMBL" id="OYQ26001.1"/>
    </source>
</evidence>
<comment type="caution">
    <text evidence="2">The sequence shown here is derived from an EMBL/GenBank/DDBJ whole genome shotgun (WGS) entry which is preliminary data.</text>
</comment>
<sequence length="173" mass="18052">MIAILIRYGLASGLIIGSILFGTTVAFHEAIPSPAVGMAIGYSGMLLAFSMIVLAIRQHRDVTLGGVIGFWPALGLGLGITLIATLFYVLAWEAALSVTGMDFGAEYAGAMVADAVQGGDAATIARVKAEAAQFAADYARPLWRMGVTATEILPVGLLVSLVAAGWLSRRRAR</sequence>
<feature type="transmembrane region" description="Helical" evidence="1">
    <location>
        <begin position="68"/>
        <end position="91"/>
    </location>
</feature>
<evidence type="ECO:0000313" key="3">
    <source>
        <dbReference type="Proteomes" id="UP000216991"/>
    </source>
</evidence>
<dbReference type="Proteomes" id="UP000216991">
    <property type="component" value="Unassembled WGS sequence"/>
</dbReference>
<protein>
    <recommendedName>
        <fullName evidence="4">DUF4199 domain-containing protein</fullName>
    </recommendedName>
</protein>
<feature type="transmembrane region" description="Helical" evidence="1">
    <location>
        <begin position="147"/>
        <end position="167"/>
    </location>
</feature>
<dbReference type="InterPro" id="IPR025250">
    <property type="entry name" value="DUF4199"/>
</dbReference>
<dbReference type="Pfam" id="PF13858">
    <property type="entry name" value="DUF4199"/>
    <property type="match status" value="1"/>
</dbReference>
<keyword evidence="1" id="KW-0472">Membrane</keyword>
<reference evidence="2 3" key="1">
    <citation type="submission" date="2017-07" db="EMBL/GenBank/DDBJ databases">
        <title>Sandarakinorhabdus cyanobacteriorum sp. nov., a novel bacterium isolated from cyanobacterial aggregates in a eutrophic lake.</title>
        <authorList>
            <person name="Cai H."/>
        </authorList>
    </citation>
    <scope>NUCLEOTIDE SEQUENCE [LARGE SCALE GENOMIC DNA]</scope>
    <source>
        <strain evidence="2 3">TH057</strain>
    </source>
</reference>
<feature type="transmembrane region" description="Helical" evidence="1">
    <location>
        <begin position="36"/>
        <end position="56"/>
    </location>
</feature>
<dbReference type="AlphaFoldDB" id="A0A255Y9Z2"/>
<organism evidence="2 3">
    <name type="scientific">Sandarakinorhabdus cyanobacteriorum</name>
    <dbReference type="NCBI Taxonomy" id="1981098"/>
    <lineage>
        <taxon>Bacteria</taxon>
        <taxon>Pseudomonadati</taxon>
        <taxon>Pseudomonadota</taxon>
        <taxon>Alphaproteobacteria</taxon>
        <taxon>Sphingomonadales</taxon>
        <taxon>Sphingosinicellaceae</taxon>
        <taxon>Sandarakinorhabdus</taxon>
    </lineage>
</organism>
<keyword evidence="1" id="KW-1133">Transmembrane helix</keyword>
<dbReference type="RefSeq" id="WP_094474477.1">
    <property type="nucleotide sequence ID" value="NZ_NOXT01000120.1"/>
</dbReference>
<dbReference type="OrthoDB" id="6384283at2"/>
<evidence type="ECO:0008006" key="4">
    <source>
        <dbReference type="Google" id="ProtNLM"/>
    </source>
</evidence>